<feature type="transmembrane region" description="Helical" evidence="13">
    <location>
        <begin position="131"/>
        <end position="149"/>
    </location>
</feature>
<dbReference type="InterPro" id="IPR001054">
    <property type="entry name" value="A/G_cyclase"/>
</dbReference>
<dbReference type="Proteomes" id="UP001558652">
    <property type="component" value="Unassembled WGS sequence"/>
</dbReference>
<dbReference type="EC" id="4.6.1.1" evidence="3"/>
<keyword evidence="8" id="KW-0460">Magnesium</keyword>
<feature type="transmembrane region" description="Helical" evidence="13">
    <location>
        <begin position="229"/>
        <end position="251"/>
    </location>
</feature>
<organism evidence="15 16">
    <name type="scientific">Ranatra chinensis</name>
    <dbReference type="NCBI Taxonomy" id="642074"/>
    <lineage>
        <taxon>Eukaryota</taxon>
        <taxon>Metazoa</taxon>
        <taxon>Ecdysozoa</taxon>
        <taxon>Arthropoda</taxon>
        <taxon>Hexapoda</taxon>
        <taxon>Insecta</taxon>
        <taxon>Pterygota</taxon>
        <taxon>Neoptera</taxon>
        <taxon>Paraneoptera</taxon>
        <taxon>Hemiptera</taxon>
        <taxon>Heteroptera</taxon>
        <taxon>Panheteroptera</taxon>
        <taxon>Nepomorpha</taxon>
        <taxon>Nepidae</taxon>
        <taxon>Ranatrinae</taxon>
        <taxon>Ranatra</taxon>
    </lineage>
</organism>
<evidence type="ECO:0000256" key="8">
    <source>
        <dbReference type="ARBA" id="ARBA00022842"/>
    </source>
</evidence>
<evidence type="ECO:0000256" key="7">
    <source>
        <dbReference type="ARBA" id="ARBA00022840"/>
    </source>
</evidence>
<keyword evidence="4 13" id="KW-0812">Transmembrane</keyword>
<dbReference type="EMBL" id="JBFDAA010000018">
    <property type="protein sequence ID" value="KAL1116097.1"/>
    <property type="molecule type" value="Genomic_DNA"/>
</dbReference>
<keyword evidence="9 13" id="KW-1133">Transmembrane helix</keyword>
<keyword evidence="16" id="KW-1185">Reference proteome</keyword>
<feature type="compositionally biased region" description="Polar residues" evidence="12">
    <location>
        <begin position="506"/>
        <end position="523"/>
    </location>
</feature>
<comment type="catalytic activity">
    <reaction evidence="1">
        <text>ATP = 3',5'-cyclic AMP + diphosphate</text>
        <dbReference type="Rhea" id="RHEA:15389"/>
        <dbReference type="ChEBI" id="CHEBI:30616"/>
        <dbReference type="ChEBI" id="CHEBI:33019"/>
        <dbReference type="ChEBI" id="CHEBI:58165"/>
        <dbReference type="EC" id="4.6.1.1"/>
    </reaction>
</comment>
<evidence type="ECO:0000256" key="13">
    <source>
        <dbReference type="SAM" id="Phobius"/>
    </source>
</evidence>
<dbReference type="PANTHER" id="PTHR45627">
    <property type="entry name" value="ADENYLATE CYCLASE TYPE 1"/>
    <property type="match status" value="1"/>
</dbReference>
<evidence type="ECO:0000256" key="5">
    <source>
        <dbReference type="ARBA" id="ARBA00022723"/>
    </source>
</evidence>
<dbReference type="PROSITE" id="PS50125">
    <property type="entry name" value="GUANYLATE_CYCLASE_2"/>
    <property type="match status" value="1"/>
</dbReference>
<dbReference type="PANTHER" id="PTHR45627:SF8">
    <property type="entry name" value="ADENYLATE CYCLASE TYPE 9"/>
    <property type="match status" value="1"/>
</dbReference>
<evidence type="ECO:0000256" key="12">
    <source>
        <dbReference type="SAM" id="MobiDB-lite"/>
    </source>
</evidence>
<gene>
    <name evidence="15" type="ORF">AAG570_005592</name>
</gene>
<keyword evidence="7" id="KW-0067">ATP-binding</keyword>
<dbReference type="GO" id="GO:0004016">
    <property type="term" value="F:adenylate cyclase activity"/>
    <property type="evidence" value="ECO:0007669"/>
    <property type="project" value="UniProtKB-EC"/>
</dbReference>
<comment type="caution">
    <text evidence="15">The sequence shown here is derived from an EMBL/GenBank/DDBJ whole genome shotgun (WGS) entry which is preliminary data.</text>
</comment>
<evidence type="ECO:0000256" key="2">
    <source>
        <dbReference type="ARBA" id="ARBA00004141"/>
    </source>
</evidence>
<feature type="transmembrane region" description="Helical" evidence="13">
    <location>
        <begin position="196"/>
        <end position="222"/>
    </location>
</feature>
<keyword evidence="11" id="KW-0456">Lyase</keyword>
<dbReference type="GO" id="GO:0016020">
    <property type="term" value="C:membrane"/>
    <property type="evidence" value="ECO:0007669"/>
    <property type="project" value="UniProtKB-SubCell"/>
</dbReference>
<sequence length="668" mass="74262">MGETSEPRWQRGTGGRRGTIVSFSRDKDEKISIEDEKAFLRRYLDEGVENFKCCGFCLPVPFERASKKSWWDPKFDSEILEGQYRQTAFSQIRLRFRYSLWYMLIVSLFWFGYLIVYGVRDHSTQKDAFPLGVIFFLFSVFCCVNLAFTGSRLFRRYRLPVSAVFATSSCLLSLVSVVASPGVLSPAGDFALCVEVLLIVYTLVPLPLYATVCLAVIYSVVFETLGSRVFFLPVRVLSHVCVHLVALHILIMTNVRMRGTFMKVGQSLLVGRQLEKEKMLKEKMIHSVMPPMVADWLMKGGGGNHDGSSRPSGGVLNIFRPFNMNCMQDVSILFADIVGFTKMSSNKTASELVSILNELFERFDELCSHNGCEKIATLGDCYYCVSGCPTPRRDHAQCCVQMGLGMIDVIAEFDRVHHEDVNMRVGVHTGIVLCGIVGTRRFKFDVWSNDVSLANKMESTGEPGRVHISQATKDFLNDEYILEQGKVCSGMNTFFIVKRRGAISHPDSNTMTSPTDPSPQFLSFETEPGSEHNPIEEGGSSSMVTAPESSGTSRSQPSVHCTVSPFEKHLETELFTKKTPIFSSTPTTPLPSARAPGPPRLLCFKLATVKASSLPNVFGKPDSPGGRKAVINTTATASAIPPSRKGKYYRLKKSKLGTNTVKFIYCVL</sequence>
<feature type="transmembrane region" description="Helical" evidence="13">
    <location>
        <begin position="161"/>
        <end position="184"/>
    </location>
</feature>
<evidence type="ECO:0000256" key="3">
    <source>
        <dbReference type="ARBA" id="ARBA00012201"/>
    </source>
</evidence>
<feature type="domain" description="Guanylate cyclase" evidence="14">
    <location>
        <begin position="331"/>
        <end position="458"/>
    </location>
</feature>
<reference evidence="15 16" key="1">
    <citation type="submission" date="2024-07" db="EMBL/GenBank/DDBJ databases">
        <title>Chromosome-level genome assembly of the water stick insect Ranatra chinensis (Heteroptera: Nepidae).</title>
        <authorList>
            <person name="Liu X."/>
        </authorList>
    </citation>
    <scope>NUCLEOTIDE SEQUENCE [LARGE SCALE GENOMIC DNA]</scope>
    <source>
        <strain evidence="15">Cailab_2021Rc</strain>
        <tissue evidence="15">Muscle</tissue>
    </source>
</reference>
<evidence type="ECO:0000259" key="14">
    <source>
        <dbReference type="PROSITE" id="PS50125"/>
    </source>
</evidence>
<evidence type="ECO:0000256" key="6">
    <source>
        <dbReference type="ARBA" id="ARBA00022741"/>
    </source>
</evidence>
<dbReference type="InterPro" id="IPR029787">
    <property type="entry name" value="Nucleotide_cyclase"/>
</dbReference>
<feature type="region of interest" description="Disordered" evidence="12">
    <location>
        <begin position="505"/>
        <end position="560"/>
    </location>
</feature>
<dbReference type="Gene3D" id="3.30.70.1230">
    <property type="entry name" value="Nucleotide cyclase"/>
    <property type="match status" value="1"/>
</dbReference>
<evidence type="ECO:0000256" key="10">
    <source>
        <dbReference type="ARBA" id="ARBA00023136"/>
    </source>
</evidence>
<keyword evidence="10 13" id="KW-0472">Membrane</keyword>
<dbReference type="CDD" id="cd07302">
    <property type="entry name" value="CHD"/>
    <property type="match status" value="1"/>
</dbReference>
<dbReference type="GO" id="GO:0046872">
    <property type="term" value="F:metal ion binding"/>
    <property type="evidence" value="ECO:0007669"/>
    <property type="project" value="UniProtKB-KW"/>
</dbReference>
<keyword evidence="6" id="KW-0547">Nucleotide-binding</keyword>
<dbReference type="Pfam" id="PF00211">
    <property type="entry name" value="Guanylate_cyc"/>
    <property type="match status" value="1"/>
</dbReference>
<dbReference type="FunFam" id="3.30.70.1230:FF:000014">
    <property type="entry name" value="adenylate cyclase type 9"/>
    <property type="match status" value="1"/>
</dbReference>
<dbReference type="SMART" id="SM00044">
    <property type="entry name" value="CYCc"/>
    <property type="match status" value="1"/>
</dbReference>
<protein>
    <recommendedName>
        <fullName evidence="3">adenylate cyclase</fullName>
        <ecNumber evidence="3">4.6.1.1</ecNumber>
    </recommendedName>
</protein>
<dbReference type="SUPFAM" id="SSF55073">
    <property type="entry name" value="Nucleotide cyclase"/>
    <property type="match status" value="1"/>
</dbReference>
<proteinExistence type="predicted"/>
<evidence type="ECO:0000256" key="9">
    <source>
        <dbReference type="ARBA" id="ARBA00022989"/>
    </source>
</evidence>
<feature type="compositionally biased region" description="Polar residues" evidence="12">
    <location>
        <begin position="539"/>
        <end position="560"/>
    </location>
</feature>
<keyword evidence="5" id="KW-0479">Metal-binding</keyword>
<name>A0ABD0XYV1_9HEMI</name>
<comment type="subcellular location">
    <subcellularLocation>
        <location evidence="2">Membrane</location>
        <topology evidence="2">Multi-pass membrane protein</topology>
    </subcellularLocation>
</comment>
<evidence type="ECO:0000313" key="15">
    <source>
        <dbReference type="EMBL" id="KAL1116097.1"/>
    </source>
</evidence>
<evidence type="ECO:0000256" key="4">
    <source>
        <dbReference type="ARBA" id="ARBA00022692"/>
    </source>
</evidence>
<evidence type="ECO:0000256" key="11">
    <source>
        <dbReference type="ARBA" id="ARBA00023239"/>
    </source>
</evidence>
<dbReference type="GO" id="GO:0005524">
    <property type="term" value="F:ATP binding"/>
    <property type="evidence" value="ECO:0007669"/>
    <property type="project" value="UniProtKB-KW"/>
</dbReference>
<dbReference type="AlphaFoldDB" id="A0ABD0XYV1"/>
<feature type="transmembrane region" description="Helical" evidence="13">
    <location>
        <begin position="100"/>
        <end position="119"/>
    </location>
</feature>
<accession>A0ABD0XYV1</accession>
<evidence type="ECO:0000313" key="16">
    <source>
        <dbReference type="Proteomes" id="UP001558652"/>
    </source>
</evidence>
<evidence type="ECO:0000256" key="1">
    <source>
        <dbReference type="ARBA" id="ARBA00001593"/>
    </source>
</evidence>